<evidence type="ECO:0000313" key="3">
    <source>
        <dbReference type="Proteomes" id="UP001054811"/>
    </source>
</evidence>
<organism evidence="2 3">
    <name type="scientific">Microbacterium elymi</name>
    <dbReference type="NCBI Taxonomy" id="2909587"/>
    <lineage>
        <taxon>Bacteria</taxon>
        <taxon>Bacillati</taxon>
        <taxon>Actinomycetota</taxon>
        <taxon>Actinomycetes</taxon>
        <taxon>Micrococcales</taxon>
        <taxon>Microbacteriaceae</taxon>
        <taxon>Microbacterium</taxon>
    </lineage>
</organism>
<dbReference type="Proteomes" id="UP001054811">
    <property type="component" value="Chromosome"/>
</dbReference>
<dbReference type="GO" id="GO:0004519">
    <property type="term" value="F:endonuclease activity"/>
    <property type="evidence" value="ECO:0007669"/>
    <property type="project" value="UniProtKB-KW"/>
</dbReference>
<evidence type="ECO:0000313" key="2">
    <source>
        <dbReference type="EMBL" id="UUT35285.1"/>
    </source>
</evidence>
<feature type="domain" description="DUF559" evidence="1">
    <location>
        <begin position="117"/>
        <end position="188"/>
    </location>
</feature>
<sequence>MEASKVHAACGAHAGMVAAVGAVVHRFAPLVPRDPDALADPIENVLQAVALCQPYEAALAVWDSAMNKSLVDRKKLERLAFRGQARELVKAVVPFHDSGLETFIYPRLRWLKVPIHAQSWLYGHRVDFLIGQRLVLQIDGGHHIGAQRAADLAHDAELMLRGYFVIRVGYDEIINHWPEVQDRILAAVAQGLHLAA</sequence>
<dbReference type="Pfam" id="PF04480">
    <property type="entry name" value="DUF559"/>
    <property type="match status" value="1"/>
</dbReference>
<reference evidence="2" key="1">
    <citation type="submission" date="2022-01" db="EMBL/GenBank/DDBJ databases">
        <title>Microbacterium eymi and Microbacterium rhizovicinus sp. nov., isolated from the rhizospheric soil of Elymus tsukushiensis, a plant native to the Dokdo Islands, Republic of Korea.</title>
        <authorList>
            <person name="Hwang Y.J."/>
        </authorList>
    </citation>
    <scope>NUCLEOTIDE SEQUENCE</scope>
    <source>
        <strain evidence="2">KUDC0405</strain>
    </source>
</reference>
<proteinExistence type="predicted"/>
<keyword evidence="2" id="KW-0540">Nuclease</keyword>
<dbReference type="RefSeq" id="WP_259611859.1">
    <property type="nucleotide sequence ID" value="NZ_CP091139.2"/>
</dbReference>
<accession>A0ABY5NJE0</accession>
<dbReference type="Gene3D" id="3.40.960.10">
    <property type="entry name" value="VSR Endonuclease"/>
    <property type="match status" value="1"/>
</dbReference>
<gene>
    <name evidence="2" type="ORF">L2X98_34505</name>
</gene>
<dbReference type="InterPro" id="IPR007569">
    <property type="entry name" value="DUF559"/>
</dbReference>
<name>A0ABY5NJE0_9MICO</name>
<keyword evidence="3" id="KW-1185">Reference proteome</keyword>
<keyword evidence="2" id="KW-0255">Endonuclease</keyword>
<protein>
    <submittedName>
        <fullName evidence="2">Endonuclease domain-containing protein</fullName>
    </submittedName>
</protein>
<evidence type="ECO:0000259" key="1">
    <source>
        <dbReference type="Pfam" id="PF04480"/>
    </source>
</evidence>
<dbReference type="EMBL" id="CP091139">
    <property type="protein sequence ID" value="UUT35285.1"/>
    <property type="molecule type" value="Genomic_DNA"/>
</dbReference>
<keyword evidence="2" id="KW-0378">Hydrolase</keyword>